<dbReference type="InterPro" id="IPR016181">
    <property type="entry name" value="Acyl_CoA_acyltransferase"/>
</dbReference>
<comment type="subcellular location">
    <subcellularLocation>
        <location evidence="1">Nucleus</location>
    </subcellularLocation>
</comment>
<evidence type="ECO:0000256" key="7">
    <source>
        <dbReference type="ARBA" id="ARBA00023242"/>
    </source>
</evidence>
<dbReference type="EMBL" id="RCHS01001413">
    <property type="protein sequence ID" value="RMX53614.1"/>
    <property type="molecule type" value="Genomic_DNA"/>
</dbReference>
<evidence type="ECO:0000256" key="6">
    <source>
        <dbReference type="ARBA" id="ARBA00022833"/>
    </source>
</evidence>
<keyword evidence="7" id="KW-0539">Nucleus</keyword>
<keyword evidence="8" id="KW-0131">Cell cycle</keyword>
<keyword evidence="9" id="KW-0012">Acyltransferase</keyword>
<reference evidence="13 14" key="1">
    <citation type="journal article" date="2018" name="Sci. Rep.">
        <title>Comparative analysis of the Pocillopora damicornis genome highlights role of immune system in coral evolution.</title>
        <authorList>
            <person name="Cunning R."/>
            <person name="Bay R.A."/>
            <person name="Gillette P."/>
            <person name="Baker A.C."/>
            <person name="Traylor-Knowles N."/>
        </authorList>
    </citation>
    <scope>NUCLEOTIDE SEQUENCE [LARGE SCALE GENOMIC DNA]</scope>
    <source>
        <strain evidence="13">RSMAS</strain>
        <tissue evidence="13">Whole animal</tissue>
    </source>
</reference>
<feature type="compositionally biased region" description="Basic residues" evidence="10">
    <location>
        <begin position="156"/>
        <end position="185"/>
    </location>
</feature>
<feature type="region of interest" description="Disordered" evidence="10">
    <location>
        <begin position="360"/>
        <end position="399"/>
    </location>
</feature>
<proteinExistence type="inferred from homology"/>
<keyword evidence="4" id="KW-0479">Metal-binding</keyword>
<accession>A0A3M6UJB1</accession>
<dbReference type="GO" id="GO:0000785">
    <property type="term" value="C:chromatin"/>
    <property type="evidence" value="ECO:0007669"/>
    <property type="project" value="TreeGrafter"/>
</dbReference>
<organism evidence="13 14">
    <name type="scientific">Pocillopora damicornis</name>
    <name type="common">Cauliflower coral</name>
    <name type="synonym">Millepora damicornis</name>
    <dbReference type="NCBI Taxonomy" id="46731"/>
    <lineage>
        <taxon>Eukaryota</taxon>
        <taxon>Metazoa</taxon>
        <taxon>Cnidaria</taxon>
        <taxon>Anthozoa</taxon>
        <taxon>Hexacorallia</taxon>
        <taxon>Scleractinia</taxon>
        <taxon>Astrocoeniina</taxon>
        <taxon>Pocilloporidae</taxon>
        <taxon>Pocillopora</taxon>
    </lineage>
</organism>
<dbReference type="GO" id="GO:0005634">
    <property type="term" value="C:nucleus"/>
    <property type="evidence" value="ECO:0007669"/>
    <property type="project" value="UniProtKB-SubCell"/>
</dbReference>
<name>A0A3M6UJB1_POCDA</name>
<evidence type="ECO:0008006" key="15">
    <source>
        <dbReference type="Google" id="ProtNLM"/>
    </source>
</evidence>
<evidence type="ECO:0000256" key="8">
    <source>
        <dbReference type="ARBA" id="ARBA00023306"/>
    </source>
</evidence>
<feature type="domain" description="N-acetyltransferase ESCO acetyl-transferase" evidence="12">
    <location>
        <begin position="609"/>
        <end position="676"/>
    </location>
</feature>
<dbReference type="InterPro" id="IPR028009">
    <property type="entry name" value="ESCO_Acetyltransf_dom"/>
</dbReference>
<dbReference type="Proteomes" id="UP000275408">
    <property type="component" value="Unassembled WGS sequence"/>
</dbReference>
<sequence length="677" mass="74855">MAKGKISASSRKPAMFGRNIRQISQTERLKVIAQKVTVGLIPSDLITDIDCEMFASKTEGPSNNERSQSPEEDLNCLHIQNDATSQTITNNQDYNGSEEIRTSEILQLQSNGFTPLGFYGSRSKNFTPNMKLFGLNSEKNLSKENEDLPMNNLCGVKRKLKSERSSKKGSKKRRTTSGTKQHKNMTNKDKLNSDVNDKDVLVDIDHKDIRSKSQKEPYELVMKTVKEIKGSHEGVVTPPSDYDSEESGIVPICRKPKSNIDVAKSVISEVESTCSETSLCSGPGTVLDGFCLQKNGNEYYFSSSSNVSPVQLTPSSESTGEEEEGIAITHHTINSHQTCTEQNERVEVTLLDCNENVSDSRSSVSLSTSSPDAAESVFTPQLSGKEDESSSSKSSPEHQASIMRYFRSLPGPKCKTKTVANGIPSSSTGHSSAENSLESKNRITLGKKKSGKKQEQMYLDLGQKDFGHVTCPTCGMVYTRAQPDDEAAHIRHHKSFVNGLKFTGWKNECVVKEYHDGRVIMVGPDDPRLHLKKIEEVRKVVDSELGFVADVPYRRSGAKIFLFITRKKVIGCAVAIQIDQGYPVLPSPGESSTPEKQIAAWCCSTTPQSAQCGISRIWVHSQYRRKKVATRLLDCVRTNFIYGCIIPRELVAFSDPTPDGKRLANSYAGTSQFLVFR</sequence>
<evidence type="ECO:0000256" key="5">
    <source>
        <dbReference type="ARBA" id="ARBA00022771"/>
    </source>
</evidence>
<dbReference type="Pfam" id="PF13878">
    <property type="entry name" value="zf-C2H2_3"/>
    <property type="match status" value="1"/>
</dbReference>
<gene>
    <name evidence="13" type="ORF">pdam_00000253</name>
</gene>
<keyword evidence="6" id="KW-0862">Zinc</keyword>
<feature type="region of interest" description="Disordered" evidence="10">
    <location>
        <begin position="303"/>
        <end position="323"/>
    </location>
</feature>
<dbReference type="SUPFAM" id="SSF55729">
    <property type="entry name" value="Acyl-CoA N-acyltransferases (Nat)"/>
    <property type="match status" value="1"/>
</dbReference>
<dbReference type="PANTHER" id="PTHR45884">
    <property type="entry name" value="N-ACETYLTRANSFERASE ECO"/>
    <property type="match status" value="1"/>
</dbReference>
<dbReference type="GO" id="GO:0007064">
    <property type="term" value="P:mitotic sister chromatid cohesion"/>
    <property type="evidence" value="ECO:0007669"/>
    <property type="project" value="TreeGrafter"/>
</dbReference>
<feature type="domain" description="N-acetyltransferase ESCO zinc-finger" evidence="11">
    <location>
        <begin position="456"/>
        <end position="494"/>
    </location>
</feature>
<dbReference type="AlphaFoldDB" id="A0A3M6UJB1"/>
<dbReference type="PANTHER" id="PTHR45884:SF2">
    <property type="entry name" value="N-ACETYLTRANSFERASE ECO"/>
    <property type="match status" value="1"/>
</dbReference>
<feature type="region of interest" description="Disordered" evidence="10">
    <location>
        <begin position="143"/>
        <end position="193"/>
    </location>
</feature>
<keyword evidence="5" id="KW-0863">Zinc-finger</keyword>
<evidence type="ECO:0000256" key="10">
    <source>
        <dbReference type="SAM" id="MobiDB-lite"/>
    </source>
</evidence>
<feature type="compositionally biased region" description="Low complexity" evidence="10">
    <location>
        <begin position="360"/>
        <end position="370"/>
    </location>
</feature>
<evidence type="ECO:0000313" key="14">
    <source>
        <dbReference type="Proteomes" id="UP000275408"/>
    </source>
</evidence>
<feature type="region of interest" description="Disordered" evidence="10">
    <location>
        <begin position="416"/>
        <end position="452"/>
    </location>
</feature>
<dbReference type="GO" id="GO:0061733">
    <property type="term" value="F:protein-lysine-acetyltransferase activity"/>
    <property type="evidence" value="ECO:0007669"/>
    <property type="project" value="TreeGrafter"/>
</dbReference>
<protein>
    <recommendedName>
        <fullName evidence="15">N-acetyltransferase domain-containing protein</fullName>
    </recommendedName>
</protein>
<evidence type="ECO:0000256" key="3">
    <source>
        <dbReference type="ARBA" id="ARBA00022679"/>
    </source>
</evidence>
<dbReference type="Pfam" id="PF13880">
    <property type="entry name" value="Acetyltransf_13"/>
    <property type="match status" value="1"/>
</dbReference>
<evidence type="ECO:0000256" key="4">
    <source>
        <dbReference type="ARBA" id="ARBA00022723"/>
    </source>
</evidence>
<comment type="caution">
    <text evidence="13">The sequence shown here is derived from an EMBL/GenBank/DDBJ whole genome shotgun (WGS) entry which is preliminary data.</text>
</comment>
<keyword evidence="3" id="KW-0808">Transferase</keyword>
<evidence type="ECO:0000256" key="9">
    <source>
        <dbReference type="ARBA" id="ARBA00023315"/>
    </source>
</evidence>
<dbReference type="STRING" id="46731.A0A3M6UJB1"/>
<dbReference type="OrthoDB" id="428854at2759"/>
<evidence type="ECO:0000313" key="13">
    <source>
        <dbReference type="EMBL" id="RMX53614.1"/>
    </source>
</evidence>
<evidence type="ECO:0000259" key="11">
    <source>
        <dbReference type="Pfam" id="PF13878"/>
    </source>
</evidence>
<comment type="similarity">
    <text evidence="2">Belongs to the acetyltransferase family. ECO subfamily.</text>
</comment>
<feature type="compositionally biased region" description="Polar residues" evidence="10">
    <location>
        <begin position="423"/>
        <end position="438"/>
    </location>
</feature>
<evidence type="ECO:0000256" key="1">
    <source>
        <dbReference type="ARBA" id="ARBA00004123"/>
    </source>
</evidence>
<feature type="compositionally biased region" description="Polar residues" evidence="10">
    <location>
        <begin position="303"/>
        <end position="314"/>
    </location>
</feature>
<keyword evidence="14" id="KW-1185">Reference proteome</keyword>
<dbReference type="InterPro" id="IPR028005">
    <property type="entry name" value="AcTrfase_ESCO_Znf_dom"/>
</dbReference>
<evidence type="ECO:0000256" key="2">
    <source>
        <dbReference type="ARBA" id="ARBA00005816"/>
    </source>
</evidence>
<dbReference type="GO" id="GO:0008270">
    <property type="term" value="F:zinc ion binding"/>
    <property type="evidence" value="ECO:0007669"/>
    <property type="project" value="UniProtKB-KW"/>
</dbReference>
<evidence type="ECO:0000259" key="12">
    <source>
        <dbReference type="Pfam" id="PF13880"/>
    </source>
</evidence>